<dbReference type="SUPFAM" id="SSF51261">
    <property type="entry name" value="Duplicated hybrid motif"/>
    <property type="match status" value="1"/>
</dbReference>
<evidence type="ECO:0000256" key="1">
    <source>
        <dbReference type="ARBA" id="ARBA00022529"/>
    </source>
</evidence>
<protein>
    <submittedName>
        <fullName evidence="5">Lysin A</fullName>
    </submittedName>
</protein>
<dbReference type="RefSeq" id="YP_010660374.1">
    <property type="nucleotide sequence ID" value="NC_070877.1"/>
</dbReference>
<dbReference type="GO" id="GO:0031640">
    <property type="term" value="P:killing of cells of another organism"/>
    <property type="evidence" value="ECO:0007669"/>
    <property type="project" value="UniProtKB-KW"/>
</dbReference>
<proteinExistence type="predicted"/>
<reference evidence="5 6" key="1">
    <citation type="submission" date="2019-07" db="EMBL/GenBank/DDBJ databases">
        <authorList>
            <person name="Abdullah A."/>
            <person name="Lima G.C."/>
            <person name="Cuneo C.K."/>
            <person name="Ennest D.C."/>
            <person name="Fritz K.J."/>
            <person name="Johnson B.T."/>
            <person name="Larson S.M."/>
            <person name="Lemunyete M.N."/>
            <person name="Murray M.B."/>
            <person name="Osmond D.E."/>
            <person name="Patras K.A."/>
            <person name="Ransibrahmanakul S."/>
            <person name="Simpson K.A."/>
            <person name="Thull B.S."/>
            <person name="Wetzel S."/>
            <person name="Bonilla J.A."/>
            <person name="Klyczek K."/>
            <person name="Garlena R.A."/>
            <person name="Russell D.A."/>
            <person name="Pope W.H."/>
            <person name="Jacobs-Sera D."/>
            <person name="Hatfull G.F."/>
        </authorList>
    </citation>
    <scope>NUCLEOTIDE SEQUENCE [LARGE SCALE GENOMIC DNA]</scope>
</reference>
<keyword evidence="6" id="KW-1185">Reference proteome</keyword>
<evidence type="ECO:0000256" key="2">
    <source>
        <dbReference type="ARBA" id="ARBA00022638"/>
    </source>
</evidence>
<feature type="compositionally biased region" description="Basic and acidic residues" evidence="3">
    <location>
        <begin position="149"/>
        <end position="164"/>
    </location>
</feature>
<dbReference type="CDD" id="cd12797">
    <property type="entry name" value="M23_peptidase"/>
    <property type="match status" value="1"/>
</dbReference>
<evidence type="ECO:0000313" key="6">
    <source>
        <dbReference type="Proteomes" id="UP000321915"/>
    </source>
</evidence>
<gene>
    <name evidence="5" type="primary">8</name>
    <name evidence="5" type="ORF">SEA_QUI_8</name>
</gene>
<dbReference type="InterPro" id="IPR016047">
    <property type="entry name" value="M23ase_b-sheet_dom"/>
</dbReference>
<evidence type="ECO:0000259" key="4">
    <source>
        <dbReference type="Pfam" id="PF01551"/>
    </source>
</evidence>
<dbReference type="GO" id="GO:0003824">
    <property type="term" value="F:catalytic activity"/>
    <property type="evidence" value="ECO:0007669"/>
    <property type="project" value="UniProtKB-KW"/>
</dbReference>
<accession>A0A5B8WHL5</accession>
<name>A0A5B8WHL5_9CAUD</name>
<evidence type="ECO:0000256" key="3">
    <source>
        <dbReference type="SAM" id="MobiDB-lite"/>
    </source>
</evidence>
<dbReference type="InterPro" id="IPR011055">
    <property type="entry name" value="Dup_hybrid_motif"/>
</dbReference>
<evidence type="ECO:0000313" key="5">
    <source>
        <dbReference type="EMBL" id="QED11499.1"/>
    </source>
</evidence>
<keyword evidence="1" id="KW-0929">Antimicrobial</keyword>
<dbReference type="Proteomes" id="UP000321915">
    <property type="component" value="Segment"/>
</dbReference>
<dbReference type="KEGG" id="vg:77936371"/>
<dbReference type="GeneID" id="77936371"/>
<feature type="region of interest" description="Disordered" evidence="3">
    <location>
        <begin position="145"/>
        <end position="231"/>
    </location>
</feature>
<feature type="domain" description="M23ase beta-sheet core" evidence="4">
    <location>
        <begin position="27"/>
        <end position="110"/>
    </location>
</feature>
<organism evidence="5 6">
    <name type="scientific">Arthrobacter phage Qui</name>
    <dbReference type="NCBI Taxonomy" id="2603260"/>
    <lineage>
        <taxon>Viruses</taxon>
        <taxon>Duplodnaviria</taxon>
        <taxon>Heunggongvirae</taxon>
        <taxon>Uroviricota</taxon>
        <taxon>Caudoviricetes</taxon>
        <taxon>Quivirus</taxon>
        <taxon>Quivirus qui</taxon>
    </lineage>
</organism>
<dbReference type="GO" id="GO:0042742">
    <property type="term" value="P:defense response to bacterium"/>
    <property type="evidence" value="ECO:0007669"/>
    <property type="project" value="UniProtKB-KW"/>
</dbReference>
<dbReference type="EMBL" id="MN183282">
    <property type="protein sequence ID" value="QED11499.1"/>
    <property type="molecule type" value="Genomic_DNA"/>
</dbReference>
<keyword evidence="2" id="KW-0081">Bacteriolytic enzyme</keyword>
<sequence>MTDAYYLPFGPEVKLDRPFGVKPVDEWAAPAGEPIRAAGDGVVVFAGPVEDKFYTSNFAKNLDYSGDVVVLKMSGPTGPFFEYRNPSEIEVNSNDRVEAGQIIALAGEESTHVGALPWRFNLSSRTAGRVNPRLYQTEYWLENATLPEPEGHEGRVPEPTKIEEPAVATPKRSRRGSRTAEPVATEESIVVSGAIDASSLDAAPPAEPVDATLSDVAPPAAPIDSGVSSDD</sequence>
<dbReference type="Pfam" id="PF01551">
    <property type="entry name" value="Peptidase_M23"/>
    <property type="match status" value="1"/>
</dbReference>
<dbReference type="Gene3D" id="2.70.70.10">
    <property type="entry name" value="Glucose Permease (Domain IIA)"/>
    <property type="match status" value="1"/>
</dbReference>